<evidence type="ECO:0000313" key="1">
    <source>
        <dbReference type="EMBL" id="OEJ96309.1"/>
    </source>
</evidence>
<organism evidence="1 2">
    <name type="scientific">Streptomyces thermolilacinus SPC6</name>
    <dbReference type="NCBI Taxonomy" id="1306406"/>
    <lineage>
        <taxon>Bacteria</taxon>
        <taxon>Bacillati</taxon>
        <taxon>Actinomycetota</taxon>
        <taxon>Actinomycetes</taxon>
        <taxon>Kitasatosporales</taxon>
        <taxon>Streptomycetaceae</taxon>
        <taxon>Streptomyces</taxon>
    </lineage>
</organism>
<proteinExistence type="predicted"/>
<dbReference type="AlphaFoldDB" id="A0A1D3DVI7"/>
<keyword evidence="2" id="KW-1185">Reference proteome</keyword>
<dbReference type="Proteomes" id="UP000095329">
    <property type="component" value="Unassembled WGS sequence"/>
</dbReference>
<dbReference type="EMBL" id="ASHX02000001">
    <property type="protein sequence ID" value="OEJ96309.1"/>
    <property type="molecule type" value="Genomic_DNA"/>
</dbReference>
<name>A0A1D3DVI7_9ACTN</name>
<comment type="caution">
    <text evidence="1">The sequence shown here is derived from an EMBL/GenBank/DDBJ whole genome shotgun (WGS) entry which is preliminary data.</text>
</comment>
<reference evidence="1 2" key="1">
    <citation type="journal article" date="2013" name="Genome Announc.">
        <title>Genome Sequence of Streptomyces violaceusniger Strain SPC6, a Halotolerant Streptomycete That Exhibits Rapid Growth and Development.</title>
        <authorList>
            <person name="Chen X."/>
            <person name="Zhang B."/>
            <person name="Zhang W."/>
            <person name="Wu X."/>
            <person name="Zhang M."/>
            <person name="Chen T."/>
            <person name="Liu G."/>
            <person name="Dyson P."/>
        </authorList>
    </citation>
    <scope>NUCLEOTIDE SEQUENCE [LARGE SCALE GENOMIC DNA]</scope>
    <source>
        <strain evidence="1 2">SPC6</strain>
    </source>
</reference>
<sequence length="303" mass="34285">MFMSFDWNNFDAVQMNVASWPLGEPDMSGLVRTEWEIRTLAELPDGLLLDHLNLHQLSGDMSFDLHVLGPRQLSMTCMCPEEMPGPVRLGAASVAWRFVDEQVARLWMIGEYPRATLPEFMRQRRELVERIPASIREAWVWLSLIRSEPLLAEVAERSSQAEYLISVLQDSPKSPDLAEYFSELESRLSVRAETGLSRPLELRRILRAAVEFGVRGASDGSVDSIAYATERLFDALFLLERSLGVEVSGGLSMEEDRAWFDDAVSLAEFESLSPGVIDRSRSFCIQLVDFCSRESAQFALRNE</sequence>
<evidence type="ECO:0000313" key="2">
    <source>
        <dbReference type="Proteomes" id="UP000095329"/>
    </source>
</evidence>
<accession>A0A1D3DVI7</accession>
<gene>
    <name evidence="1" type="ORF">J116_019450</name>
</gene>
<protein>
    <submittedName>
        <fullName evidence="1">Uncharacterized protein</fullName>
    </submittedName>
</protein>